<gene>
    <name evidence="2" type="ORF">COA71_01055</name>
</gene>
<sequence>MPSGGQQSSDGDNGDFDQSTNSSDSGDIAGANIPGTASSSQSSGNSQGSTADANGEMANSPDGTDTMGGMESGLPGSQPGSNMPGSTASNSAGDGDGGIDVSVQAAGLPGLNPFPGGLSLPGTNTASLEDIFGSGTQGTGTINGNSGSQGTGGATAGTGSGNDPLANGGLGGGSGEQGDDPFGGISSSGTIATGPTGGQGGTGDDPFGDLANGRNQPMTTAERQAVLDGRLNESMAVFDGIILTEREQAQGAANENGAGGIGGAGNANGTGGLGRDGDGSGDNPIVIASAPQSTSGTGRMPNMGRTREGDFDNSNQANFPAPTDIPSGNDDDVVARQLREAAMNESDPELRERLWDEYRTYTGLPIPQDAVAPQDAVSP</sequence>
<evidence type="ECO:0000313" key="3">
    <source>
        <dbReference type="Proteomes" id="UP000228987"/>
    </source>
</evidence>
<feature type="compositionally biased region" description="Low complexity" evidence="1">
    <location>
        <begin position="107"/>
        <end position="122"/>
    </location>
</feature>
<evidence type="ECO:0000313" key="2">
    <source>
        <dbReference type="EMBL" id="PCJ43491.1"/>
    </source>
</evidence>
<feature type="compositionally biased region" description="Polar residues" evidence="1">
    <location>
        <begin position="78"/>
        <end position="92"/>
    </location>
</feature>
<feature type="compositionally biased region" description="Polar residues" evidence="1">
    <location>
        <begin position="213"/>
        <end position="222"/>
    </location>
</feature>
<accession>A0A2A5CJ13</accession>
<feature type="compositionally biased region" description="Low complexity" evidence="1">
    <location>
        <begin position="1"/>
        <end position="19"/>
    </location>
</feature>
<feature type="compositionally biased region" description="Gly residues" evidence="1">
    <location>
        <begin position="147"/>
        <end position="160"/>
    </location>
</feature>
<feature type="compositionally biased region" description="Gly residues" evidence="1">
    <location>
        <begin position="257"/>
        <end position="274"/>
    </location>
</feature>
<feature type="region of interest" description="Disordered" evidence="1">
    <location>
        <begin position="249"/>
        <end position="331"/>
    </location>
</feature>
<feature type="region of interest" description="Disordered" evidence="1">
    <location>
        <begin position="1"/>
        <end position="227"/>
    </location>
</feature>
<comment type="caution">
    <text evidence="2">The sequence shown here is derived from an EMBL/GenBank/DDBJ whole genome shotgun (WGS) entry which is preliminary data.</text>
</comment>
<dbReference type="AlphaFoldDB" id="A0A2A5CJ13"/>
<name>A0A2A5CJ13_9GAMM</name>
<dbReference type="EMBL" id="NVWI01000001">
    <property type="protein sequence ID" value="PCJ43491.1"/>
    <property type="molecule type" value="Genomic_DNA"/>
</dbReference>
<feature type="compositionally biased region" description="Low complexity" evidence="1">
    <location>
        <begin position="38"/>
        <end position="49"/>
    </location>
</feature>
<dbReference type="Proteomes" id="UP000228987">
    <property type="component" value="Unassembled WGS sequence"/>
</dbReference>
<protein>
    <submittedName>
        <fullName evidence="2">Uncharacterized protein</fullName>
    </submittedName>
</protein>
<organism evidence="2 3">
    <name type="scientific">SAR86 cluster bacterium</name>
    <dbReference type="NCBI Taxonomy" id="2030880"/>
    <lineage>
        <taxon>Bacteria</taxon>
        <taxon>Pseudomonadati</taxon>
        <taxon>Pseudomonadota</taxon>
        <taxon>Gammaproteobacteria</taxon>
        <taxon>SAR86 cluster</taxon>
    </lineage>
</organism>
<feature type="compositionally biased region" description="Low complexity" evidence="1">
    <location>
        <begin position="180"/>
        <end position="194"/>
    </location>
</feature>
<reference evidence="3" key="1">
    <citation type="submission" date="2017-08" db="EMBL/GenBank/DDBJ databases">
        <title>A dynamic microbial community with high functional redundancy inhabits the cold, oxic subseafloor aquifer.</title>
        <authorList>
            <person name="Tully B.J."/>
            <person name="Wheat C.G."/>
            <person name="Glazer B.T."/>
            <person name="Huber J.A."/>
        </authorList>
    </citation>
    <scope>NUCLEOTIDE SEQUENCE [LARGE SCALE GENOMIC DNA]</scope>
</reference>
<proteinExistence type="predicted"/>
<evidence type="ECO:0000256" key="1">
    <source>
        <dbReference type="SAM" id="MobiDB-lite"/>
    </source>
</evidence>